<name>A0A6J6DQF4_9ZZZZ</name>
<dbReference type="Gene3D" id="3.40.50.980">
    <property type="match status" value="2"/>
</dbReference>
<dbReference type="EMBL" id="CAEZTG010000072">
    <property type="protein sequence ID" value="CAB4566361.1"/>
    <property type="molecule type" value="Genomic_DNA"/>
</dbReference>
<evidence type="ECO:0000313" key="3">
    <source>
        <dbReference type="EMBL" id="CAB4566361.1"/>
    </source>
</evidence>
<dbReference type="SUPFAM" id="SSF56801">
    <property type="entry name" value="Acetyl-CoA synthetase-like"/>
    <property type="match status" value="1"/>
</dbReference>
<dbReference type="InterPro" id="IPR000873">
    <property type="entry name" value="AMP-dep_synth/lig_dom"/>
</dbReference>
<dbReference type="Gene3D" id="2.30.38.10">
    <property type="entry name" value="Luciferase, Domain 3"/>
    <property type="match status" value="1"/>
</dbReference>
<dbReference type="Pfam" id="PF13193">
    <property type="entry name" value="AMP-binding_C"/>
    <property type="match status" value="1"/>
</dbReference>
<reference evidence="3" key="1">
    <citation type="submission" date="2020-05" db="EMBL/GenBank/DDBJ databases">
        <authorList>
            <person name="Chiriac C."/>
            <person name="Salcher M."/>
            <person name="Ghai R."/>
            <person name="Kavagutti S V."/>
        </authorList>
    </citation>
    <scope>NUCLEOTIDE SEQUENCE</scope>
</reference>
<dbReference type="InterPro" id="IPR045851">
    <property type="entry name" value="AMP-bd_C_sf"/>
</dbReference>
<dbReference type="Gene3D" id="3.30.300.30">
    <property type="match status" value="1"/>
</dbReference>
<dbReference type="GO" id="GO:0006631">
    <property type="term" value="P:fatty acid metabolic process"/>
    <property type="evidence" value="ECO:0007669"/>
    <property type="project" value="TreeGrafter"/>
</dbReference>
<dbReference type="PANTHER" id="PTHR43201">
    <property type="entry name" value="ACYL-COA SYNTHETASE"/>
    <property type="match status" value="1"/>
</dbReference>
<dbReference type="InterPro" id="IPR025110">
    <property type="entry name" value="AMP-bd_C"/>
</dbReference>
<dbReference type="PANTHER" id="PTHR43201:SF32">
    <property type="entry name" value="2-SUCCINYLBENZOATE--COA LIGASE, CHLOROPLASTIC_PEROXISOMAL"/>
    <property type="match status" value="1"/>
</dbReference>
<organism evidence="3">
    <name type="scientific">freshwater metagenome</name>
    <dbReference type="NCBI Taxonomy" id="449393"/>
    <lineage>
        <taxon>unclassified sequences</taxon>
        <taxon>metagenomes</taxon>
        <taxon>ecological metagenomes</taxon>
    </lineage>
</organism>
<dbReference type="Pfam" id="PF00501">
    <property type="entry name" value="AMP-binding"/>
    <property type="match status" value="1"/>
</dbReference>
<protein>
    <submittedName>
        <fullName evidence="3">Unannotated protein</fullName>
    </submittedName>
</protein>
<gene>
    <name evidence="3" type="ORF">UFOPK1603_00905</name>
</gene>
<feature type="domain" description="AMP-binding enzyme C-terminal" evidence="2">
    <location>
        <begin position="435"/>
        <end position="511"/>
    </location>
</feature>
<accession>A0A6J6DQF4</accession>
<dbReference type="GO" id="GO:0031956">
    <property type="term" value="F:medium-chain fatty acid-CoA ligase activity"/>
    <property type="evidence" value="ECO:0007669"/>
    <property type="project" value="TreeGrafter"/>
</dbReference>
<evidence type="ECO:0000259" key="2">
    <source>
        <dbReference type="Pfam" id="PF13193"/>
    </source>
</evidence>
<feature type="domain" description="AMP-dependent synthetase/ligase" evidence="1">
    <location>
        <begin position="38"/>
        <end position="384"/>
    </location>
</feature>
<dbReference type="AlphaFoldDB" id="A0A6J6DQF4"/>
<sequence length="530" mass="56773">MLQAKVCSKCHLLDSWELREWAWQSERMTETFWGLVAAAADEHPTRVVAVDDYGRSLTSSLLRDEAESVAAGLLQLGIGPGSIVSWQLPTTLESLVMLAACARLGVVQNPIIPMLRHAEVGHIAGQIGTDLLVIPDHWRGFDHAAMARDLGIRSWSAEYEAPVTASTALRLPSGDVSQLPAPPISDNECRWIYFSSGTTAAPKGVRHTDTSAIASGASLSERLGFSPDDVYPIAWPFTHIGGIAMLVTSLNTGVRLVLFDVFDPATTADRMATHGPTMLGSAVPFFRAFLDAEHRADGHLLSKVRGCVGGGAPIPGEVNQELVDTFGVAGVVGAYGLTEFPNCTCEWFDGPHVGRDVGPAGPGVDARVIDGELQLRGTQCFLGYVDESLNAAAFTDDGWFRTGDLAEIGPDDRIRIVGRLKDVVIRNAENISATEVEEAVLFHGSVADVAVIGLPDSRTGERVCAAIVLTPGSTIDVPTLAAHCIELGLAKYKCPEQVVIIESIERNPMGKIQKDKVRDAVLRAIQTREG</sequence>
<proteinExistence type="predicted"/>
<evidence type="ECO:0000259" key="1">
    <source>
        <dbReference type="Pfam" id="PF00501"/>
    </source>
</evidence>